<dbReference type="OrthoDB" id="1796087at2"/>
<dbReference type="EC" id="5.3.1.16" evidence="6"/>
<dbReference type="SUPFAM" id="SSF51366">
    <property type="entry name" value="Ribulose-phoshate binding barrel"/>
    <property type="match status" value="1"/>
</dbReference>
<dbReference type="InterPro" id="IPR006062">
    <property type="entry name" value="His_biosynth"/>
</dbReference>
<dbReference type="GO" id="GO:0003949">
    <property type="term" value="F:1-(5-phosphoribosyl)-5-[(5-phosphoribosylamino)methylideneamino]imidazole-4-carboxamide isomerase activity"/>
    <property type="evidence" value="ECO:0007669"/>
    <property type="project" value="UniProtKB-EC"/>
</dbReference>
<dbReference type="Pfam" id="PF00977">
    <property type="entry name" value="His_biosynth"/>
    <property type="match status" value="1"/>
</dbReference>
<evidence type="ECO:0000256" key="2">
    <source>
        <dbReference type="ARBA" id="ARBA00022605"/>
    </source>
</evidence>
<evidence type="ECO:0000313" key="6">
    <source>
        <dbReference type="EMBL" id="QDT55407.1"/>
    </source>
</evidence>
<dbReference type="AlphaFoldDB" id="A0A517SH29"/>
<gene>
    <name evidence="6" type="primary">hisA_2</name>
    <name evidence="6" type="ORF">Pan44_34500</name>
</gene>
<comment type="pathway">
    <text evidence="4">Amino-acid biosynthesis.</text>
</comment>
<dbReference type="KEGG" id="ccos:Pan44_34500"/>
<evidence type="ECO:0000313" key="7">
    <source>
        <dbReference type="Proteomes" id="UP000315700"/>
    </source>
</evidence>
<dbReference type="InterPro" id="IPR044524">
    <property type="entry name" value="Isoase_HisA-like"/>
</dbReference>
<evidence type="ECO:0000256" key="1">
    <source>
        <dbReference type="ARBA" id="ARBA00009667"/>
    </source>
</evidence>
<keyword evidence="2 5" id="KW-0028">Amino-acid biosynthesis</keyword>
<keyword evidence="6" id="KW-0413">Isomerase</keyword>
<dbReference type="PANTHER" id="PTHR43090:SF2">
    <property type="entry name" value="1-(5-PHOSPHORIBOSYL)-5-[(5-PHOSPHORIBOSYLAMINO)METHYLIDENEAMINO] IMIDAZOLE-4-CARBOXAMIDE ISOMERASE"/>
    <property type="match status" value="1"/>
</dbReference>
<dbReference type="GO" id="GO:0000162">
    <property type="term" value="P:L-tryptophan biosynthetic process"/>
    <property type="evidence" value="ECO:0007669"/>
    <property type="project" value="TreeGrafter"/>
</dbReference>
<dbReference type="RefSeq" id="WP_145031182.1">
    <property type="nucleotide sequence ID" value="NZ_CP036271.1"/>
</dbReference>
<protein>
    <submittedName>
        <fullName evidence="6">1-(5-phosphoribosyl)-5-[(5-phosphoribosylamino)methylideneamino] imidazole-4-carboxamide isomerase</fullName>
        <ecNumber evidence="6">5.3.1.16</ecNumber>
    </submittedName>
</protein>
<dbReference type="InParanoid" id="A0A517SH29"/>
<keyword evidence="7" id="KW-1185">Reference proteome</keyword>
<dbReference type="InterPro" id="IPR013785">
    <property type="entry name" value="Aldolase_TIM"/>
</dbReference>
<evidence type="ECO:0000256" key="5">
    <source>
        <dbReference type="RuleBase" id="RU003657"/>
    </source>
</evidence>
<dbReference type="EMBL" id="CP036271">
    <property type="protein sequence ID" value="QDT55407.1"/>
    <property type="molecule type" value="Genomic_DNA"/>
</dbReference>
<accession>A0A517SH29</accession>
<proteinExistence type="inferred from homology"/>
<evidence type="ECO:0000256" key="4">
    <source>
        <dbReference type="ARBA" id="ARBA00029440"/>
    </source>
</evidence>
<dbReference type="Proteomes" id="UP000315700">
    <property type="component" value="Chromosome"/>
</dbReference>
<dbReference type="Gene3D" id="3.20.20.70">
    <property type="entry name" value="Aldolase class I"/>
    <property type="match status" value="1"/>
</dbReference>
<comment type="similarity">
    <text evidence="1 5">Belongs to the HisA/HisF family.</text>
</comment>
<evidence type="ECO:0000256" key="3">
    <source>
        <dbReference type="ARBA" id="ARBA00023102"/>
    </source>
</evidence>
<sequence length="239" mass="25583">MNEALRSRLLPVLDVKGGQVVRGVAGRRDEYRPIVSRLTDSVEPGGVLLALAHAFGFTRFYIADLDAICDRRSRLGDLTHVQAYGVELDVDLGIQSPEDLERLVAIPGLRPIIGLESIGSRDQFSAVLSDVDCERLVFSLDLMNGRPIATPDWPTSAIEVASIAVEAGIRSLTVLDLAAVGTGQGCPTLPLCRAIRSRWPELEVITGGGVRGEQDVLDAVAAGADRVLVASALHDGRIR</sequence>
<reference evidence="6 7" key="1">
    <citation type="submission" date="2019-02" db="EMBL/GenBank/DDBJ databases">
        <title>Deep-cultivation of Planctomycetes and their phenomic and genomic characterization uncovers novel biology.</title>
        <authorList>
            <person name="Wiegand S."/>
            <person name="Jogler M."/>
            <person name="Boedeker C."/>
            <person name="Pinto D."/>
            <person name="Vollmers J."/>
            <person name="Rivas-Marin E."/>
            <person name="Kohn T."/>
            <person name="Peeters S.H."/>
            <person name="Heuer A."/>
            <person name="Rast P."/>
            <person name="Oberbeckmann S."/>
            <person name="Bunk B."/>
            <person name="Jeske O."/>
            <person name="Meyerdierks A."/>
            <person name="Storesund J.E."/>
            <person name="Kallscheuer N."/>
            <person name="Luecker S."/>
            <person name="Lage O.M."/>
            <person name="Pohl T."/>
            <person name="Merkel B.J."/>
            <person name="Hornburger P."/>
            <person name="Mueller R.-W."/>
            <person name="Bruemmer F."/>
            <person name="Labrenz M."/>
            <person name="Spormann A.M."/>
            <person name="Op den Camp H."/>
            <person name="Overmann J."/>
            <person name="Amann R."/>
            <person name="Jetten M.S.M."/>
            <person name="Mascher T."/>
            <person name="Medema M.H."/>
            <person name="Devos D.P."/>
            <person name="Kaster A.-K."/>
            <person name="Ovreas L."/>
            <person name="Rohde M."/>
            <person name="Galperin M.Y."/>
            <person name="Jogler C."/>
        </authorList>
    </citation>
    <scope>NUCLEOTIDE SEQUENCE [LARGE SCALE GENOMIC DNA]</scope>
    <source>
        <strain evidence="6 7">Pan44</strain>
    </source>
</reference>
<keyword evidence="3 5" id="KW-0368">Histidine biosynthesis</keyword>
<dbReference type="InterPro" id="IPR011060">
    <property type="entry name" value="RibuloseP-bd_barrel"/>
</dbReference>
<name>A0A517SH29_9PLAN</name>
<organism evidence="6 7">
    <name type="scientific">Caulifigura coniformis</name>
    <dbReference type="NCBI Taxonomy" id="2527983"/>
    <lineage>
        <taxon>Bacteria</taxon>
        <taxon>Pseudomonadati</taxon>
        <taxon>Planctomycetota</taxon>
        <taxon>Planctomycetia</taxon>
        <taxon>Planctomycetales</taxon>
        <taxon>Planctomycetaceae</taxon>
        <taxon>Caulifigura</taxon>
    </lineage>
</organism>
<dbReference type="GO" id="GO:0000105">
    <property type="term" value="P:L-histidine biosynthetic process"/>
    <property type="evidence" value="ECO:0007669"/>
    <property type="project" value="UniProtKB-KW"/>
</dbReference>
<dbReference type="GO" id="GO:0005737">
    <property type="term" value="C:cytoplasm"/>
    <property type="evidence" value="ECO:0007669"/>
    <property type="project" value="TreeGrafter"/>
</dbReference>
<dbReference type="PANTHER" id="PTHR43090">
    <property type="entry name" value="1-(5-PHOSPHORIBOSYL)-5-[(5-PHOSPHORIBOSYLAMINO)METHYLIDENEAMINO] IMIDAZOLE-4-CARBOXAMIDE ISOMERASE"/>
    <property type="match status" value="1"/>
</dbReference>